<reference evidence="3 4" key="1">
    <citation type="submission" date="2020-04" db="EMBL/GenBank/DDBJ databases">
        <title>Draft genome of Pyxidicoccus fallax type strain.</title>
        <authorList>
            <person name="Whitworth D.E."/>
        </authorList>
    </citation>
    <scope>NUCLEOTIDE SEQUENCE [LARGE SCALE GENOMIC DNA]</scope>
    <source>
        <strain evidence="3 4">DSM 14698</strain>
    </source>
</reference>
<proteinExistence type="predicted"/>
<dbReference type="EMBL" id="JABBJJ010000653">
    <property type="protein sequence ID" value="NMO23542.1"/>
    <property type="molecule type" value="Genomic_DNA"/>
</dbReference>
<dbReference type="InterPro" id="IPR025391">
    <property type="entry name" value="DUF4123"/>
</dbReference>
<sequence>MTGDSVSSADSRGGAGQGADDGDAPTKASTVHPVLEQQEFPLFALLDAARSERILQMLGSADEQRASLYTGPEGDALAEVAPYLVALPPGSELLGRLLEEGWGKAWGVFVTSELSFRELRRHFRRFLLVEDELGRSLYFRFYDPRVLRVFLDTCTPEHRAELFGTAVKRFFVESSDATLCVFDAQPSQVPSHAPNLQGPA</sequence>
<evidence type="ECO:0000256" key="1">
    <source>
        <dbReference type="SAM" id="MobiDB-lite"/>
    </source>
</evidence>
<gene>
    <name evidence="3" type="ORF">HG543_53115</name>
</gene>
<dbReference type="Proteomes" id="UP000518300">
    <property type="component" value="Unassembled WGS sequence"/>
</dbReference>
<feature type="domain" description="DUF4123" evidence="2">
    <location>
        <begin position="42"/>
        <end position="160"/>
    </location>
</feature>
<protein>
    <submittedName>
        <fullName evidence="3">DUF4123 domain-containing protein</fullName>
    </submittedName>
</protein>
<dbReference type="Pfam" id="PF13503">
    <property type="entry name" value="DUF4123"/>
    <property type="match status" value="1"/>
</dbReference>
<evidence type="ECO:0000313" key="4">
    <source>
        <dbReference type="Proteomes" id="UP000518300"/>
    </source>
</evidence>
<name>A0A848M1D0_9BACT</name>
<comment type="caution">
    <text evidence="3">The sequence shown here is derived from an EMBL/GenBank/DDBJ whole genome shotgun (WGS) entry which is preliminary data.</text>
</comment>
<evidence type="ECO:0000259" key="2">
    <source>
        <dbReference type="Pfam" id="PF13503"/>
    </source>
</evidence>
<dbReference type="AlphaFoldDB" id="A0A848M1D0"/>
<organism evidence="3 4">
    <name type="scientific">Pyxidicoccus fallax</name>
    <dbReference type="NCBI Taxonomy" id="394095"/>
    <lineage>
        <taxon>Bacteria</taxon>
        <taxon>Pseudomonadati</taxon>
        <taxon>Myxococcota</taxon>
        <taxon>Myxococcia</taxon>
        <taxon>Myxococcales</taxon>
        <taxon>Cystobacterineae</taxon>
        <taxon>Myxococcaceae</taxon>
        <taxon>Pyxidicoccus</taxon>
    </lineage>
</organism>
<keyword evidence="4" id="KW-1185">Reference proteome</keyword>
<feature type="region of interest" description="Disordered" evidence="1">
    <location>
        <begin position="1"/>
        <end position="28"/>
    </location>
</feature>
<accession>A0A848M1D0</accession>
<evidence type="ECO:0000313" key="3">
    <source>
        <dbReference type="EMBL" id="NMO23542.1"/>
    </source>
</evidence>